<keyword evidence="5" id="KW-0378">Hydrolase</keyword>
<dbReference type="InterPro" id="IPR050556">
    <property type="entry name" value="Type_II_TA_system_RNase"/>
</dbReference>
<dbReference type="OrthoDB" id="532510at2"/>
<dbReference type="InterPro" id="IPR002716">
    <property type="entry name" value="PIN_dom"/>
</dbReference>
<dbReference type="STRING" id="1612308.SAMN05444581_12622"/>
<dbReference type="RefSeq" id="WP_091686284.1">
    <property type="nucleotide sequence ID" value="NZ_FOSN01000026.1"/>
</dbReference>
<keyword evidence="3" id="KW-0540">Nuclease</keyword>
<dbReference type="SUPFAM" id="SSF88723">
    <property type="entry name" value="PIN domain-like"/>
    <property type="match status" value="1"/>
</dbReference>
<feature type="domain" description="PIN" evidence="8">
    <location>
        <begin position="5"/>
        <end position="109"/>
    </location>
</feature>
<keyword evidence="6" id="KW-0460">Magnesium</keyword>
<dbReference type="InterPro" id="IPR029060">
    <property type="entry name" value="PIN-like_dom_sf"/>
</dbReference>
<dbReference type="Proteomes" id="UP000198755">
    <property type="component" value="Unassembled WGS sequence"/>
</dbReference>
<dbReference type="EMBL" id="FOSN01000026">
    <property type="protein sequence ID" value="SFK82820.1"/>
    <property type="molecule type" value="Genomic_DNA"/>
</dbReference>
<evidence type="ECO:0000259" key="8">
    <source>
        <dbReference type="Pfam" id="PF01850"/>
    </source>
</evidence>
<gene>
    <name evidence="9" type="ORF">SAMN05444581_12622</name>
</gene>
<dbReference type="AlphaFoldDB" id="A0A1I4CQA9"/>
<organism evidence="9 10">
    <name type="scientific">Methylocapsa palsarum</name>
    <dbReference type="NCBI Taxonomy" id="1612308"/>
    <lineage>
        <taxon>Bacteria</taxon>
        <taxon>Pseudomonadati</taxon>
        <taxon>Pseudomonadota</taxon>
        <taxon>Alphaproteobacteria</taxon>
        <taxon>Hyphomicrobiales</taxon>
        <taxon>Beijerinckiaceae</taxon>
        <taxon>Methylocapsa</taxon>
    </lineage>
</organism>
<accession>A0A1I4CQA9</accession>
<proteinExistence type="inferred from homology"/>
<keyword evidence="4" id="KW-0479">Metal-binding</keyword>
<keyword evidence="10" id="KW-1185">Reference proteome</keyword>
<dbReference type="Pfam" id="PF01850">
    <property type="entry name" value="PIN"/>
    <property type="match status" value="1"/>
</dbReference>
<evidence type="ECO:0000256" key="5">
    <source>
        <dbReference type="ARBA" id="ARBA00022801"/>
    </source>
</evidence>
<evidence type="ECO:0000256" key="7">
    <source>
        <dbReference type="ARBA" id="ARBA00038093"/>
    </source>
</evidence>
<dbReference type="PANTHER" id="PTHR33653">
    <property type="entry name" value="RIBONUCLEASE VAPC2"/>
    <property type="match status" value="1"/>
</dbReference>
<evidence type="ECO:0000256" key="6">
    <source>
        <dbReference type="ARBA" id="ARBA00022842"/>
    </source>
</evidence>
<evidence type="ECO:0000313" key="10">
    <source>
        <dbReference type="Proteomes" id="UP000198755"/>
    </source>
</evidence>
<protein>
    <recommendedName>
        <fullName evidence="8">PIN domain-containing protein</fullName>
    </recommendedName>
</protein>
<dbReference type="GO" id="GO:0004518">
    <property type="term" value="F:nuclease activity"/>
    <property type="evidence" value="ECO:0007669"/>
    <property type="project" value="UniProtKB-KW"/>
</dbReference>
<evidence type="ECO:0000256" key="1">
    <source>
        <dbReference type="ARBA" id="ARBA00001946"/>
    </source>
</evidence>
<evidence type="ECO:0000313" key="9">
    <source>
        <dbReference type="EMBL" id="SFK82820.1"/>
    </source>
</evidence>
<dbReference type="GO" id="GO:0046872">
    <property type="term" value="F:metal ion binding"/>
    <property type="evidence" value="ECO:0007669"/>
    <property type="project" value="UniProtKB-KW"/>
</dbReference>
<comment type="similarity">
    <text evidence="7">Belongs to the PINc/VapC protein family.</text>
</comment>
<keyword evidence="2" id="KW-1277">Toxin-antitoxin system</keyword>
<evidence type="ECO:0000256" key="2">
    <source>
        <dbReference type="ARBA" id="ARBA00022649"/>
    </source>
</evidence>
<dbReference type="Gene3D" id="3.40.50.1010">
    <property type="entry name" value="5'-nuclease"/>
    <property type="match status" value="1"/>
</dbReference>
<reference evidence="9 10" key="1">
    <citation type="submission" date="2016-10" db="EMBL/GenBank/DDBJ databases">
        <authorList>
            <person name="de Groot N.N."/>
        </authorList>
    </citation>
    <scope>NUCLEOTIDE SEQUENCE [LARGE SCALE GENOMIC DNA]</scope>
    <source>
        <strain evidence="9 10">NE2</strain>
    </source>
</reference>
<sequence>MTAFLLDSVIVIDHFNGVEAATNYLREHREDIAISVITRAEVLTGFDGESEVLAKAVLAKLRHYPVTAEDADLAAALRRQNRWKLPDALQAAIALNRHCRLVTRNTRDFDPARHAFVLIPYVLGAGL</sequence>
<dbReference type="PANTHER" id="PTHR33653:SF1">
    <property type="entry name" value="RIBONUCLEASE VAPC2"/>
    <property type="match status" value="1"/>
</dbReference>
<dbReference type="GO" id="GO:0016787">
    <property type="term" value="F:hydrolase activity"/>
    <property type="evidence" value="ECO:0007669"/>
    <property type="project" value="UniProtKB-KW"/>
</dbReference>
<evidence type="ECO:0000256" key="3">
    <source>
        <dbReference type="ARBA" id="ARBA00022722"/>
    </source>
</evidence>
<name>A0A1I4CQA9_9HYPH</name>
<comment type="cofactor">
    <cofactor evidence="1">
        <name>Mg(2+)</name>
        <dbReference type="ChEBI" id="CHEBI:18420"/>
    </cofactor>
</comment>
<evidence type="ECO:0000256" key="4">
    <source>
        <dbReference type="ARBA" id="ARBA00022723"/>
    </source>
</evidence>